<protein>
    <submittedName>
        <fullName evidence="1">Uncharacterized protein</fullName>
    </submittedName>
</protein>
<name>A0A9Q1CAY1_HOLLE</name>
<sequence>MAALEEAKKKRAAERGWLKRAAKELDDLCAQPTDQVATVELEFALANFESRLVKLDSAQESIELLLELDKIETEVTEAADYREHICRSKIQALLVLNKLKNAAVDQSNGDSTSTTGGSSVKLPKLELPKFSGKVIDWQPFWDQFKAVVDNSELPTVNKFSYLQALLEGDAKTCIQGLAPTAKHYDIACNLLKERYGRPEKIIFAHIQGLLSLASPSTKGRAPLSMLWKMQDELLSHIRSLETLGISGEKYGLFLTPVILSRLPQEIRMEWAREGEGKESDLGFLLEFLKKNLNNRPRVGPMCLGGFNH</sequence>
<dbReference type="EMBL" id="JAIZAY010000005">
    <property type="protein sequence ID" value="KAJ8042348.1"/>
    <property type="molecule type" value="Genomic_DNA"/>
</dbReference>
<organism evidence="1 2">
    <name type="scientific">Holothuria leucospilota</name>
    <name type="common">Black long sea cucumber</name>
    <name type="synonym">Mertensiothuria leucospilota</name>
    <dbReference type="NCBI Taxonomy" id="206669"/>
    <lineage>
        <taxon>Eukaryota</taxon>
        <taxon>Metazoa</taxon>
        <taxon>Echinodermata</taxon>
        <taxon>Eleutherozoa</taxon>
        <taxon>Echinozoa</taxon>
        <taxon>Holothuroidea</taxon>
        <taxon>Aspidochirotacea</taxon>
        <taxon>Aspidochirotida</taxon>
        <taxon>Holothuriidae</taxon>
        <taxon>Holothuria</taxon>
    </lineage>
</organism>
<dbReference type="Proteomes" id="UP001152320">
    <property type="component" value="Chromosome 5"/>
</dbReference>
<evidence type="ECO:0000313" key="2">
    <source>
        <dbReference type="Proteomes" id="UP001152320"/>
    </source>
</evidence>
<evidence type="ECO:0000313" key="1">
    <source>
        <dbReference type="EMBL" id="KAJ8042348.1"/>
    </source>
</evidence>
<dbReference type="OrthoDB" id="6378313at2759"/>
<proteinExistence type="predicted"/>
<dbReference type="PANTHER" id="PTHR22954:SF3">
    <property type="entry name" value="PROTEIN CBG08539"/>
    <property type="match status" value="1"/>
</dbReference>
<dbReference type="Pfam" id="PF03564">
    <property type="entry name" value="DUF1759"/>
    <property type="match status" value="1"/>
</dbReference>
<comment type="caution">
    <text evidence="1">The sequence shown here is derived from an EMBL/GenBank/DDBJ whole genome shotgun (WGS) entry which is preliminary data.</text>
</comment>
<dbReference type="PANTHER" id="PTHR22954">
    <property type="entry name" value="RETROVIRAL PROTEASE-RELATED"/>
    <property type="match status" value="1"/>
</dbReference>
<dbReference type="AlphaFoldDB" id="A0A9Q1CAY1"/>
<dbReference type="InterPro" id="IPR005312">
    <property type="entry name" value="DUF1759"/>
</dbReference>
<reference evidence="1" key="1">
    <citation type="submission" date="2021-10" db="EMBL/GenBank/DDBJ databases">
        <title>Tropical sea cucumber genome reveals ecological adaptation and Cuvierian tubules defense mechanism.</title>
        <authorList>
            <person name="Chen T."/>
        </authorList>
    </citation>
    <scope>NUCLEOTIDE SEQUENCE</scope>
    <source>
        <strain evidence="1">Nanhai2018</strain>
        <tissue evidence="1">Muscle</tissue>
    </source>
</reference>
<gene>
    <name evidence="1" type="ORF">HOLleu_13378</name>
</gene>
<accession>A0A9Q1CAY1</accession>
<keyword evidence="2" id="KW-1185">Reference proteome</keyword>